<dbReference type="InterPro" id="IPR051908">
    <property type="entry name" value="Ribosomal_N-acetyltransferase"/>
</dbReference>
<sequence length="177" mass="20055">MESERLKLTPPSLIHTDEMFNVVQECMAELSEFLPWVSEAITRQQLEFNTQEAASNFSNFMGEFWFNIIEKNTEAFIGAIGFIIRDDSVPCFEIGYWLQTSKTGFGYVSEAIQLVEEFAFFNKGAKRVEIKMAATNLKSQAVAKRCGYQQEACLANARRLPSGELDSTLVFAKTCLF</sequence>
<reference evidence="3" key="1">
    <citation type="submission" date="2016-07" db="EMBL/GenBank/DDBJ databases">
        <title>Nontailed viruses are major unrecognized killers of bacteria in the ocean.</title>
        <authorList>
            <person name="Kauffman K."/>
            <person name="Hussain F."/>
            <person name="Yang J."/>
            <person name="Arevalo P."/>
            <person name="Brown J."/>
            <person name="Cutler M."/>
            <person name="Kelly L."/>
            <person name="Polz M.F."/>
        </authorList>
    </citation>
    <scope>NUCLEOTIDE SEQUENCE [LARGE SCALE GENOMIC DNA]</scope>
    <source>
        <strain evidence="3">10N.286.55.C1</strain>
    </source>
</reference>
<evidence type="ECO:0000313" key="2">
    <source>
        <dbReference type="EMBL" id="PME56839.1"/>
    </source>
</evidence>
<dbReference type="InterPro" id="IPR016181">
    <property type="entry name" value="Acyl_CoA_acyltransferase"/>
</dbReference>
<dbReference type="EMBL" id="MCSI01000166">
    <property type="protein sequence ID" value="PME56839.1"/>
    <property type="molecule type" value="Genomic_DNA"/>
</dbReference>
<dbReference type="GO" id="GO:0005840">
    <property type="term" value="C:ribosome"/>
    <property type="evidence" value="ECO:0007669"/>
    <property type="project" value="UniProtKB-KW"/>
</dbReference>
<organism evidence="2 3">
    <name type="scientific">Vibrio lentus</name>
    <dbReference type="NCBI Taxonomy" id="136468"/>
    <lineage>
        <taxon>Bacteria</taxon>
        <taxon>Pseudomonadati</taxon>
        <taxon>Pseudomonadota</taxon>
        <taxon>Gammaproteobacteria</taxon>
        <taxon>Vibrionales</taxon>
        <taxon>Vibrionaceae</taxon>
        <taxon>Vibrio</taxon>
    </lineage>
</organism>
<dbReference type="PANTHER" id="PTHR43441">
    <property type="entry name" value="RIBOSOMAL-PROTEIN-SERINE ACETYLTRANSFERASE"/>
    <property type="match status" value="1"/>
</dbReference>
<dbReference type="GO" id="GO:0005737">
    <property type="term" value="C:cytoplasm"/>
    <property type="evidence" value="ECO:0007669"/>
    <property type="project" value="TreeGrafter"/>
</dbReference>
<dbReference type="RefSeq" id="WP_017105716.1">
    <property type="nucleotide sequence ID" value="NZ_MAKA01000335.1"/>
</dbReference>
<dbReference type="Gene3D" id="3.40.630.30">
    <property type="match status" value="1"/>
</dbReference>
<feature type="domain" description="N-acetyltransferase" evidence="1">
    <location>
        <begin position="14"/>
        <end position="176"/>
    </location>
</feature>
<dbReference type="InterPro" id="IPR000182">
    <property type="entry name" value="GNAT_dom"/>
</dbReference>
<comment type="caution">
    <text evidence="2">The sequence shown here is derived from an EMBL/GenBank/DDBJ whole genome shotgun (WGS) entry which is preliminary data.</text>
</comment>
<dbReference type="SUPFAM" id="SSF55729">
    <property type="entry name" value="Acyl-CoA N-acyltransferases (Nat)"/>
    <property type="match status" value="1"/>
</dbReference>
<evidence type="ECO:0000259" key="1">
    <source>
        <dbReference type="PROSITE" id="PS51186"/>
    </source>
</evidence>
<protein>
    <submittedName>
        <fullName evidence="2">Ribosomal protein acetyltransferase</fullName>
    </submittedName>
</protein>
<gene>
    <name evidence="2" type="ORF">BCV30_02235</name>
</gene>
<dbReference type="AlphaFoldDB" id="A0A1B9PSV0"/>
<name>A0A1B9PSV0_9VIBR</name>
<proteinExistence type="predicted"/>
<keyword evidence="2" id="KW-0687">Ribonucleoprotein</keyword>
<dbReference type="PANTHER" id="PTHR43441:SF3">
    <property type="entry name" value="ACETYLTRANSFERASE"/>
    <property type="match status" value="1"/>
</dbReference>
<dbReference type="GO" id="GO:1990189">
    <property type="term" value="F:protein N-terminal-serine acetyltransferase activity"/>
    <property type="evidence" value="ECO:0007669"/>
    <property type="project" value="TreeGrafter"/>
</dbReference>
<dbReference type="Pfam" id="PF13302">
    <property type="entry name" value="Acetyltransf_3"/>
    <property type="match status" value="1"/>
</dbReference>
<dbReference type="Proteomes" id="UP000235778">
    <property type="component" value="Unassembled WGS sequence"/>
</dbReference>
<evidence type="ECO:0000313" key="3">
    <source>
        <dbReference type="Proteomes" id="UP000235778"/>
    </source>
</evidence>
<accession>A0A1B9PSV0</accession>
<keyword evidence="2" id="KW-0689">Ribosomal protein</keyword>
<keyword evidence="2" id="KW-0808">Transferase</keyword>
<dbReference type="PROSITE" id="PS51186">
    <property type="entry name" value="GNAT"/>
    <property type="match status" value="1"/>
</dbReference>
<dbReference type="GO" id="GO:0008999">
    <property type="term" value="F:protein-N-terminal-alanine acetyltransferase activity"/>
    <property type="evidence" value="ECO:0007669"/>
    <property type="project" value="TreeGrafter"/>
</dbReference>